<evidence type="ECO:0000256" key="1">
    <source>
        <dbReference type="ARBA" id="ARBA00004240"/>
    </source>
</evidence>
<dbReference type="InterPro" id="IPR020904">
    <property type="entry name" value="Sc_DH/Rdtase_CS"/>
</dbReference>
<feature type="transmembrane region" description="Helical" evidence="17">
    <location>
        <begin position="322"/>
        <end position="341"/>
    </location>
</feature>
<dbReference type="OMA" id="PRQWGFF"/>
<dbReference type="UniPathway" id="UPA00222"/>
<protein>
    <recommendedName>
        <fullName evidence="12">3-ketodihydrosphingosine reductase TSC10</fullName>
        <ecNumber evidence="11">1.1.1.102</ecNumber>
    </recommendedName>
    <alternativeName>
        <fullName evidence="14">3-dehydrosphinganine reductase</fullName>
    </alternativeName>
    <alternativeName>
        <fullName evidence="13">KDS reductase</fullName>
    </alternativeName>
</protein>
<evidence type="ECO:0000256" key="12">
    <source>
        <dbReference type="ARBA" id="ARBA00026241"/>
    </source>
</evidence>
<dbReference type="EMBL" id="CP017554">
    <property type="protein sequence ID" value="AOW01849.1"/>
    <property type="molecule type" value="Genomic_DNA"/>
</dbReference>
<evidence type="ECO:0000256" key="16">
    <source>
        <dbReference type="ARBA" id="ARBA00048930"/>
    </source>
</evidence>
<dbReference type="Proteomes" id="UP000256601">
    <property type="component" value="Unassembled WGS sequence"/>
</dbReference>
<dbReference type="CDD" id="cd08939">
    <property type="entry name" value="KDSR-like_SDR_c"/>
    <property type="match status" value="1"/>
</dbReference>
<dbReference type="PROSITE" id="PS00061">
    <property type="entry name" value="ADH_SHORT"/>
    <property type="match status" value="1"/>
</dbReference>
<dbReference type="PANTHER" id="PTHR43550">
    <property type="entry name" value="3-KETODIHYDROSPHINGOSINE REDUCTASE"/>
    <property type="match status" value="1"/>
</dbReference>
<dbReference type="InterPro" id="IPR045022">
    <property type="entry name" value="KDSR-like"/>
</dbReference>
<dbReference type="SMR" id="A0A1H6PVX2"/>
<evidence type="ECO:0000256" key="13">
    <source>
        <dbReference type="ARBA" id="ARBA00029797"/>
    </source>
</evidence>
<sequence>MIFPISEIPDKVTHSILEGVSALQNMSHTAFWSTVLGFLVVARIAVILATPKRRVLDIKGKKVVISGGSQGAGAALAELCYTKGANVVIVSRTVSKLEAQVQKIVTKHEPVFEGQTIRYISADLTKEEEAIRVFSEETMPAPPDVIFSCAGAAETGFILDFKASQLARAFSTNYLSALFFVHAGTTRMAKEPISPKNPRYVAIFSSVLAFYPLLGYGQYCASKAAVRSLIDSLRVEALPFNIRVVGVFPGNFQSEGFEEENKSKPEITRQIEGPSQAISAEECAKIVFAQMEKGGQMITTDLIGWILQSIALSSSPRSFSLLQIPLAIFMCIFSPVWNAFVNRDVRKYFHANTEYVTRHQRGGVGSENPTPQ</sequence>
<dbReference type="GO" id="GO:0006666">
    <property type="term" value="P:3-keto-sphinganine metabolic process"/>
    <property type="evidence" value="ECO:0007669"/>
    <property type="project" value="InterPro"/>
</dbReference>
<dbReference type="RefSeq" id="XP_501026.1">
    <property type="nucleotide sequence ID" value="XM_501026.1"/>
</dbReference>
<dbReference type="eggNOG" id="KOG1210">
    <property type="taxonomic scope" value="Eukaryota"/>
</dbReference>
<comment type="similarity">
    <text evidence="4">Belongs to the short-chain dehydrogenases/reductases (SDR) family.</text>
</comment>
<evidence type="ECO:0000313" key="21">
    <source>
        <dbReference type="Proteomes" id="UP000256601"/>
    </source>
</evidence>
<evidence type="ECO:0000256" key="5">
    <source>
        <dbReference type="ARBA" id="ARBA00022741"/>
    </source>
</evidence>
<dbReference type="GO" id="GO:0005789">
    <property type="term" value="C:endoplasmic reticulum membrane"/>
    <property type="evidence" value="ECO:0007669"/>
    <property type="project" value="TreeGrafter"/>
</dbReference>
<evidence type="ECO:0000256" key="17">
    <source>
        <dbReference type="SAM" id="Phobius"/>
    </source>
</evidence>
<evidence type="ECO:0000256" key="15">
    <source>
        <dbReference type="ARBA" id="ARBA00044737"/>
    </source>
</evidence>
<dbReference type="PANTHER" id="PTHR43550:SF3">
    <property type="entry name" value="3-KETODIHYDROSPHINGOSINE REDUCTASE"/>
    <property type="match status" value="1"/>
</dbReference>
<dbReference type="GO" id="GO:0030148">
    <property type="term" value="P:sphingolipid biosynthetic process"/>
    <property type="evidence" value="ECO:0007669"/>
    <property type="project" value="InterPro"/>
</dbReference>
<dbReference type="OrthoDB" id="10267115at2759"/>
<keyword evidence="17" id="KW-0472">Membrane</keyword>
<proteinExistence type="inferred from homology"/>
<evidence type="ECO:0000256" key="8">
    <source>
        <dbReference type="ARBA" id="ARBA00022919"/>
    </source>
</evidence>
<dbReference type="SUPFAM" id="SSF51735">
    <property type="entry name" value="NAD(P)-binding Rossmann-fold domains"/>
    <property type="match status" value="1"/>
</dbReference>
<dbReference type="Pfam" id="PF00106">
    <property type="entry name" value="adh_short"/>
    <property type="match status" value="1"/>
</dbReference>
<dbReference type="InterPro" id="IPR036291">
    <property type="entry name" value="NAD(P)-bd_dom_sf"/>
</dbReference>
<dbReference type="GeneID" id="2907213"/>
<dbReference type="GO" id="GO:0047560">
    <property type="term" value="F:3-dehydrosphinganine reductase activity"/>
    <property type="evidence" value="ECO:0007669"/>
    <property type="project" value="UniProtKB-EC"/>
</dbReference>
<evidence type="ECO:0000256" key="14">
    <source>
        <dbReference type="ARBA" id="ARBA00032891"/>
    </source>
</evidence>
<evidence type="ECO:0000256" key="2">
    <source>
        <dbReference type="ARBA" id="ARBA00004760"/>
    </source>
</evidence>
<evidence type="ECO:0000256" key="11">
    <source>
        <dbReference type="ARBA" id="ARBA00026112"/>
    </source>
</evidence>
<dbReference type="InterPro" id="IPR002347">
    <property type="entry name" value="SDR_fam"/>
</dbReference>
<feature type="transmembrane region" description="Helical" evidence="17">
    <location>
        <begin position="30"/>
        <end position="49"/>
    </location>
</feature>
<evidence type="ECO:0000256" key="3">
    <source>
        <dbReference type="ARBA" id="ARBA00004991"/>
    </source>
</evidence>
<evidence type="ECO:0000313" key="20">
    <source>
        <dbReference type="Proteomes" id="UP000182444"/>
    </source>
</evidence>
<dbReference type="VEuPathDB" id="FungiDB:YALI1_B22883g"/>
<keyword evidence="17" id="KW-0812">Transmembrane</keyword>
<name>A0A1H6PVX2_YARLL</name>
<evidence type="ECO:0000313" key="18">
    <source>
        <dbReference type="EMBL" id="AOW01849.1"/>
    </source>
</evidence>
<evidence type="ECO:0000256" key="9">
    <source>
        <dbReference type="ARBA" id="ARBA00023002"/>
    </source>
</evidence>
<dbReference type="AlphaFoldDB" id="A0A1H6PVX2"/>
<evidence type="ECO:0000256" key="7">
    <source>
        <dbReference type="ARBA" id="ARBA00022857"/>
    </source>
</evidence>
<dbReference type="KEGG" id="yli:2907213"/>
<comment type="catalytic activity">
    <reaction evidence="16">
        <text>sphinganine + NADP(+) = 3-oxosphinganine + NADPH + H(+)</text>
        <dbReference type="Rhea" id="RHEA:22640"/>
        <dbReference type="ChEBI" id="CHEBI:15378"/>
        <dbReference type="ChEBI" id="CHEBI:57783"/>
        <dbReference type="ChEBI" id="CHEBI:57817"/>
        <dbReference type="ChEBI" id="CHEBI:58299"/>
        <dbReference type="ChEBI" id="CHEBI:58349"/>
        <dbReference type="EC" id="1.1.1.102"/>
    </reaction>
    <physiologicalReaction direction="right-to-left" evidence="16">
        <dbReference type="Rhea" id="RHEA:22642"/>
    </physiologicalReaction>
</comment>
<dbReference type="Proteomes" id="UP000182444">
    <property type="component" value="Chromosome 1B"/>
</dbReference>
<dbReference type="Gene3D" id="3.40.50.720">
    <property type="entry name" value="NAD(P)-binding Rossmann-like Domain"/>
    <property type="match status" value="1"/>
</dbReference>
<dbReference type="PRINTS" id="PR00081">
    <property type="entry name" value="GDHRDH"/>
</dbReference>
<accession>A0A1H6PVX2</accession>
<dbReference type="EMBL" id="KZ859037">
    <property type="protein sequence ID" value="RDW24381.1"/>
    <property type="molecule type" value="Genomic_DNA"/>
</dbReference>
<reference evidence="18 20" key="1">
    <citation type="journal article" date="2016" name="PLoS ONE">
        <title>Sequence Assembly of Yarrowia lipolytica Strain W29/CLIB89 Shows Transposable Element Diversity.</title>
        <authorList>
            <person name="Magnan C."/>
            <person name="Yu J."/>
            <person name="Chang I."/>
            <person name="Jahn E."/>
            <person name="Kanomata Y."/>
            <person name="Wu J."/>
            <person name="Zeller M."/>
            <person name="Oakes M."/>
            <person name="Baldi P."/>
            <person name="Sandmeyer S."/>
        </authorList>
    </citation>
    <scope>NUCLEOTIDE SEQUENCE [LARGE SCALE GENOMIC DNA]</scope>
    <source>
        <strain evidence="18">CLIB89</strain>
        <strain evidence="20">CLIB89(W29)</strain>
    </source>
</reference>
<evidence type="ECO:0000256" key="6">
    <source>
        <dbReference type="ARBA" id="ARBA00022824"/>
    </source>
</evidence>
<reference evidence="19 21" key="2">
    <citation type="submission" date="2018-07" db="EMBL/GenBank/DDBJ databases">
        <title>Draft Genome Assemblies for Five Robust Yarrowia lipolytica Strains Exhibiting High Lipid Production and Pentose Sugar Utilization and Sugar Alcohol Secretion from Undetoxified Lignocellulosic Biomass Hydrolysates.</title>
        <authorList>
            <consortium name="DOE Joint Genome Institute"/>
            <person name="Walker C."/>
            <person name="Ryu S."/>
            <person name="Na H."/>
            <person name="Zane M."/>
            <person name="LaButti K."/>
            <person name="Lipzen A."/>
            <person name="Haridas S."/>
            <person name="Barry K."/>
            <person name="Grigoriev I.V."/>
            <person name="Quarterman J."/>
            <person name="Slininger P."/>
            <person name="Dien B."/>
            <person name="Trinh C.T."/>
        </authorList>
    </citation>
    <scope>NUCLEOTIDE SEQUENCE [LARGE SCALE GENOMIC DNA]</scope>
    <source>
        <strain evidence="19 21">YB392</strain>
    </source>
</reference>
<comment type="function">
    <text evidence="15">Catalyzes the reduction of 3'-oxosphinganine (3-ketodihydrosphingosine/KDS) to sphinganine (dihydrosphingosine/DHS), the second step of de novo sphingolipid biosynthesis.</text>
</comment>
<dbReference type="GO" id="GO:0000166">
    <property type="term" value="F:nucleotide binding"/>
    <property type="evidence" value="ECO:0007669"/>
    <property type="project" value="UniProtKB-KW"/>
</dbReference>
<keyword evidence="5" id="KW-0547">Nucleotide-binding</keyword>
<keyword evidence="8" id="KW-0746">Sphingolipid metabolism</keyword>
<evidence type="ECO:0000313" key="19">
    <source>
        <dbReference type="EMBL" id="RDW24381.1"/>
    </source>
</evidence>
<comment type="pathway">
    <text evidence="2">Lipid metabolism; sphingolipid metabolism.</text>
</comment>
<keyword evidence="9" id="KW-0560">Oxidoreductase</keyword>
<comment type="subcellular location">
    <subcellularLocation>
        <location evidence="1">Endoplasmic reticulum</location>
    </subcellularLocation>
</comment>
<keyword evidence="10" id="KW-0443">Lipid metabolism</keyword>
<organism evidence="18 20">
    <name type="scientific">Yarrowia lipolytica</name>
    <name type="common">Candida lipolytica</name>
    <dbReference type="NCBI Taxonomy" id="4952"/>
    <lineage>
        <taxon>Eukaryota</taxon>
        <taxon>Fungi</taxon>
        <taxon>Dikarya</taxon>
        <taxon>Ascomycota</taxon>
        <taxon>Saccharomycotina</taxon>
        <taxon>Dipodascomycetes</taxon>
        <taxon>Dipodascales</taxon>
        <taxon>Dipodascales incertae sedis</taxon>
        <taxon>Yarrowia</taxon>
    </lineage>
</organism>
<evidence type="ECO:0000256" key="10">
    <source>
        <dbReference type="ARBA" id="ARBA00023098"/>
    </source>
</evidence>
<gene>
    <name evidence="19" type="ORF">B0I71DRAFT_134422</name>
    <name evidence="18" type="ORF">YALI1_B22883g</name>
</gene>
<comment type="pathway">
    <text evidence="3">Sphingolipid metabolism.</text>
</comment>
<keyword evidence="6" id="KW-0256">Endoplasmic reticulum</keyword>
<dbReference type="VEuPathDB" id="FungiDB:YALI0_B17688g"/>
<feature type="transmembrane region" description="Helical" evidence="17">
    <location>
        <begin position="200"/>
        <end position="219"/>
    </location>
</feature>
<keyword evidence="7" id="KW-0521">NADP</keyword>
<dbReference type="EC" id="1.1.1.102" evidence="11"/>
<evidence type="ECO:0000256" key="4">
    <source>
        <dbReference type="ARBA" id="ARBA00006484"/>
    </source>
</evidence>
<keyword evidence="17" id="KW-1133">Transmembrane helix</keyword>